<dbReference type="PROSITE" id="PS51832">
    <property type="entry name" value="HD_GYP"/>
    <property type="match status" value="1"/>
</dbReference>
<dbReference type="CDD" id="cd00077">
    <property type="entry name" value="HDc"/>
    <property type="match status" value="1"/>
</dbReference>
<dbReference type="Gene3D" id="3.40.50.2300">
    <property type="match status" value="1"/>
</dbReference>
<dbReference type="InterPro" id="IPR001789">
    <property type="entry name" value="Sig_transdc_resp-reg_receiver"/>
</dbReference>
<name>A0A1J5TR32_9ZZZZ</name>
<evidence type="ECO:0000259" key="2">
    <source>
        <dbReference type="PROSITE" id="PS50110"/>
    </source>
</evidence>
<dbReference type="InterPro" id="IPR052020">
    <property type="entry name" value="Cyclic_di-GMP/3'3'-cGAMP_PDE"/>
</dbReference>
<dbReference type="SUPFAM" id="SSF109604">
    <property type="entry name" value="HD-domain/PDEase-like"/>
    <property type="match status" value="1"/>
</dbReference>
<proteinExistence type="predicted"/>
<dbReference type="GO" id="GO:0000160">
    <property type="term" value="P:phosphorelay signal transduction system"/>
    <property type="evidence" value="ECO:0007669"/>
    <property type="project" value="InterPro"/>
</dbReference>
<feature type="coiled-coil region" evidence="1">
    <location>
        <begin position="135"/>
        <end position="180"/>
    </location>
</feature>
<dbReference type="Gene3D" id="1.10.3210.10">
    <property type="entry name" value="Hypothetical protein af1432"/>
    <property type="match status" value="1"/>
</dbReference>
<dbReference type="Pfam" id="PF00072">
    <property type="entry name" value="Response_reg"/>
    <property type="match status" value="1"/>
</dbReference>
<dbReference type="SMART" id="SM00448">
    <property type="entry name" value="REC"/>
    <property type="match status" value="1"/>
</dbReference>
<dbReference type="InterPro" id="IPR003607">
    <property type="entry name" value="HD/PDEase_dom"/>
</dbReference>
<organism evidence="4">
    <name type="scientific">mine drainage metagenome</name>
    <dbReference type="NCBI Taxonomy" id="410659"/>
    <lineage>
        <taxon>unclassified sequences</taxon>
        <taxon>metagenomes</taxon>
        <taxon>ecological metagenomes</taxon>
    </lineage>
</organism>
<evidence type="ECO:0000313" key="4">
    <source>
        <dbReference type="EMBL" id="OIR18765.1"/>
    </source>
</evidence>
<dbReference type="InterPro" id="IPR011006">
    <property type="entry name" value="CheY-like_superfamily"/>
</dbReference>
<evidence type="ECO:0000256" key="1">
    <source>
        <dbReference type="SAM" id="Coils"/>
    </source>
</evidence>
<dbReference type="InterPro" id="IPR037522">
    <property type="entry name" value="HD_GYP_dom"/>
</dbReference>
<sequence length="423" mass="47384">MSDRPPVSDYPILVVDDEPIVLSALKETLERDRFHVVAFTSPTKALEALAGQTFAVIISDQRMPEMSGLDFLTACKRVQPNATRILITAVLSLPTIIEAINKGEIFRFVAKPWLREELTTSIRNAYQRFELVTHNSALSSEASRLTDQLKAANASLEQKVRDLEAQKRELDAVNARLAESYDHSLELCTRVLSTYDEMLGGQTKELVEIARKLCESPHFSAEDRSILLSSARLCDIGLIGVSRELLRAFRQHPDRLTERERETLHTHPIFSQTLAAYVDPRPTVGEVVRAHHERFDGEGYPDNLRATSIPWLARCLAVAVIYVESGLPRDQAVEVVLSESGKALDPEAVRLFLQTTHIVNLPRQVREVMLEELQPGMVLATGLHSPHGMLLIGEGQPLNQAMIMKIRNHNLIAPISQRLLVYS</sequence>
<dbReference type="PANTHER" id="PTHR45228">
    <property type="entry name" value="CYCLIC DI-GMP PHOSPHODIESTERASE TM_0186-RELATED"/>
    <property type="match status" value="1"/>
</dbReference>
<evidence type="ECO:0000259" key="3">
    <source>
        <dbReference type="PROSITE" id="PS51832"/>
    </source>
</evidence>
<dbReference type="SUPFAM" id="SSF52172">
    <property type="entry name" value="CheY-like"/>
    <property type="match status" value="1"/>
</dbReference>
<dbReference type="Pfam" id="PF13487">
    <property type="entry name" value="HD_5"/>
    <property type="match status" value="1"/>
</dbReference>
<dbReference type="PANTHER" id="PTHR45228:SF8">
    <property type="entry name" value="TWO-COMPONENT RESPONSE REGULATOR-RELATED"/>
    <property type="match status" value="1"/>
</dbReference>
<dbReference type="CDD" id="cd17569">
    <property type="entry name" value="REC_HupR-like"/>
    <property type="match status" value="1"/>
</dbReference>
<dbReference type="PROSITE" id="PS50110">
    <property type="entry name" value="RESPONSE_REGULATORY"/>
    <property type="match status" value="1"/>
</dbReference>
<protein>
    <submittedName>
        <fullName evidence="4">Hydrogenase transcriptional regulatory protein hupR1</fullName>
    </submittedName>
</protein>
<gene>
    <name evidence="4" type="primary">hupR1_1</name>
    <name evidence="4" type="ORF">GALL_11050</name>
</gene>
<comment type="caution">
    <text evidence="4">The sequence shown here is derived from an EMBL/GenBank/DDBJ whole genome shotgun (WGS) entry which is preliminary data.</text>
</comment>
<dbReference type="AlphaFoldDB" id="A0A1J5TR32"/>
<accession>A0A1J5TR32</accession>
<reference evidence="4" key="1">
    <citation type="submission" date="2016-10" db="EMBL/GenBank/DDBJ databases">
        <title>Sequence of Gallionella enrichment culture.</title>
        <authorList>
            <person name="Poehlein A."/>
            <person name="Muehling M."/>
            <person name="Daniel R."/>
        </authorList>
    </citation>
    <scope>NUCLEOTIDE SEQUENCE</scope>
</reference>
<dbReference type="EMBL" id="MLJW01000002">
    <property type="protein sequence ID" value="OIR18765.1"/>
    <property type="molecule type" value="Genomic_DNA"/>
</dbReference>
<keyword evidence="1" id="KW-0175">Coiled coil</keyword>
<feature type="domain" description="Response regulatory" evidence="2">
    <location>
        <begin position="11"/>
        <end position="126"/>
    </location>
</feature>
<feature type="domain" description="HD-GYP" evidence="3">
    <location>
        <begin position="177"/>
        <end position="368"/>
    </location>
</feature>